<keyword evidence="2" id="KW-1185">Reference proteome</keyword>
<reference evidence="1" key="2">
    <citation type="submission" date="2023-06" db="EMBL/GenBank/DDBJ databases">
        <authorList>
            <person name="Kobayashi Y."/>
            <person name="Kayamori A."/>
            <person name="Aoki K."/>
            <person name="Shiwa Y."/>
            <person name="Fujita N."/>
            <person name="Sugita T."/>
            <person name="Iwasaki W."/>
            <person name="Tanaka N."/>
            <person name="Takashima M."/>
        </authorList>
    </citation>
    <scope>NUCLEOTIDE SEQUENCE</scope>
    <source>
        <strain evidence="1">HIS016</strain>
    </source>
</reference>
<sequence length="225" mass="24522">MADSKDKKGFKYIIEHMEEDDAETRALPEWVRLEYAHMLQLVGPSSSVCFTSLSASSIPPLASYLTESPGGSKAVLSPSPVLSFLSSQDPPVPKARVCLLDPRAEAAISPADADSFDVFLYGGILGDDPPRDRTGELRALGFAGRHLGPVQMTTDTALGVTKIVVEDGIALEDIAFTDFPTITFNKHESIEMPFRYVRDGDGQPILPPGMREHLKADLDRTIDDF</sequence>
<dbReference type="EMBL" id="BTCM01000004">
    <property type="protein sequence ID" value="GMK57776.1"/>
    <property type="molecule type" value="Genomic_DNA"/>
</dbReference>
<dbReference type="GO" id="GO:0035241">
    <property type="term" value="F:protein-arginine omega-N monomethyltransferase activity"/>
    <property type="evidence" value="ECO:0007669"/>
    <property type="project" value="TreeGrafter"/>
</dbReference>
<dbReference type="AlphaFoldDB" id="A0AAD3TVT8"/>
<dbReference type="PANTHER" id="PTHR35517">
    <property type="entry name" value="PROTEIN ARGININE N-METHYLTRANSFERASE SFM1"/>
    <property type="match status" value="1"/>
</dbReference>
<dbReference type="Proteomes" id="UP001222932">
    <property type="component" value="Unassembled WGS sequence"/>
</dbReference>
<evidence type="ECO:0008006" key="3">
    <source>
        <dbReference type="Google" id="ProtNLM"/>
    </source>
</evidence>
<accession>A0AAD3TVT8</accession>
<evidence type="ECO:0000313" key="1">
    <source>
        <dbReference type="EMBL" id="GMK57776.1"/>
    </source>
</evidence>
<reference evidence="1" key="1">
    <citation type="journal article" date="2023" name="BMC Genomics">
        <title>Chromosome-level genome assemblies of Cutaneotrichosporon spp. (Trichosporonales, Basidiomycota) reveal imbalanced evolution between nucleotide sequences and chromosome synteny.</title>
        <authorList>
            <person name="Kobayashi Y."/>
            <person name="Kayamori A."/>
            <person name="Aoki K."/>
            <person name="Shiwa Y."/>
            <person name="Matsutani M."/>
            <person name="Fujita N."/>
            <person name="Sugita T."/>
            <person name="Iwasaki W."/>
            <person name="Tanaka N."/>
            <person name="Takashima M."/>
        </authorList>
    </citation>
    <scope>NUCLEOTIDE SEQUENCE</scope>
    <source>
        <strain evidence="1">HIS016</strain>
    </source>
</reference>
<dbReference type="InterPro" id="IPR007364">
    <property type="entry name" value="SFM1-like"/>
</dbReference>
<proteinExistence type="predicted"/>
<gene>
    <name evidence="1" type="ORF">CspeluHIS016_0406100</name>
</gene>
<dbReference type="Pfam" id="PF04252">
    <property type="entry name" value="SFM1-like"/>
    <property type="match status" value="1"/>
</dbReference>
<name>A0AAD3TVT8_9TREE</name>
<comment type="caution">
    <text evidence="1">The sequence shown here is derived from an EMBL/GenBank/DDBJ whole genome shotgun (WGS) entry which is preliminary data.</text>
</comment>
<dbReference type="CDD" id="cd18090">
    <property type="entry name" value="Arginine_MT_Sfm1"/>
    <property type="match status" value="1"/>
</dbReference>
<organism evidence="1 2">
    <name type="scientific">Cutaneotrichosporon spelunceum</name>
    <dbReference type="NCBI Taxonomy" id="1672016"/>
    <lineage>
        <taxon>Eukaryota</taxon>
        <taxon>Fungi</taxon>
        <taxon>Dikarya</taxon>
        <taxon>Basidiomycota</taxon>
        <taxon>Agaricomycotina</taxon>
        <taxon>Tremellomycetes</taxon>
        <taxon>Trichosporonales</taxon>
        <taxon>Trichosporonaceae</taxon>
        <taxon>Cutaneotrichosporon</taxon>
    </lineage>
</organism>
<evidence type="ECO:0000313" key="2">
    <source>
        <dbReference type="Proteomes" id="UP001222932"/>
    </source>
</evidence>
<dbReference type="PANTHER" id="PTHR35517:SF1">
    <property type="entry name" value="PROTEIN ARGININE N-METHYLTRANSFERASE SFM1"/>
    <property type="match status" value="1"/>
</dbReference>
<protein>
    <recommendedName>
        <fullName evidence="3">DUF431-domain-containing protein</fullName>
    </recommendedName>
</protein>